<keyword evidence="7 8" id="KW-0472">Membrane</keyword>
<keyword evidence="3" id="KW-0547">Nucleotide-binding</keyword>
<dbReference type="GO" id="GO:0008233">
    <property type="term" value="F:peptidase activity"/>
    <property type="evidence" value="ECO:0007669"/>
    <property type="project" value="InterPro"/>
</dbReference>
<dbReference type="PROSITE" id="PS50929">
    <property type="entry name" value="ABC_TM1F"/>
    <property type="match status" value="1"/>
</dbReference>
<dbReference type="InterPro" id="IPR003439">
    <property type="entry name" value="ABC_transporter-like_ATP-bd"/>
</dbReference>
<dbReference type="GO" id="GO:0015421">
    <property type="term" value="F:ABC-type oligopeptide transporter activity"/>
    <property type="evidence" value="ECO:0007669"/>
    <property type="project" value="TreeGrafter"/>
</dbReference>
<dbReference type="PANTHER" id="PTHR43394:SF1">
    <property type="entry name" value="ATP-BINDING CASSETTE SUB-FAMILY B MEMBER 10, MITOCHONDRIAL"/>
    <property type="match status" value="1"/>
</dbReference>
<keyword evidence="4" id="KW-0378">Hydrolase</keyword>
<dbReference type="InterPro" id="IPR017871">
    <property type="entry name" value="ABC_transporter-like_CS"/>
</dbReference>
<feature type="domain" description="ABC transporter" evidence="9">
    <location>
        <begin position="487"/>
        <end position="723"/>
    </location>
</feature>
<evidence type="ECO:0000256" key="2">
    <source>
        <dbReference type="ARBA" id="ARBA00022692"/>
    </source>
</evidence>
<gene>
    <name evidence="12" type="ORF">SAMN05444408_10748</name>
</gene>
<evidence type="ECO:0000313" key="12">
    <source>
        <dbReference type="EMBL" id="SHE99252.1"/>
    </source>
</evidence>
<keyword evidence="6 8" id="KW-1133">Transmembrane helix</keyword>
<feature type="transmembrane region" description="Helical" evidence="8">
    <location>
        <begin position="401"/>
        <end position="419"/>
    </location>
</feature>
<keyword evidence="13" id="KW-1185">Reference proteome</keyword>
<dbReference type="Pfam" id="PF03412">
    <property type="entry name" value="Peptidase_C39"/>
    <property type="match status" value="1"/>
</dbReference>
<evidence type="ECO:0000259" key="9">
    <source>
        <dbReference type="PROSITE" id="PS50893"/>
    </source>
</evidence>
<dbReference type="InterPro" id="IPR036640">
    <property type="entry name" value="ABC1_TM_sf"/>
</dbReference>
<dbReference type="Gene3D" id="1.20.1560.10">
    <property type="entry name" value="ABC transporter type 1, transmembrane domain"/>
    <property type="match status" value="1"/>
</dbReference>
<organism evidence="12 13">
    <name type="scientific">Chryseobacterium takakiae</name>
    <dbReference type="NCBI Taxonomy" id="1302685"/>
    <lineage>
        <taxon>Bacteria</taxon>
        <taxon>Pseudomonadati</taxon>
        <taxon>Bacteroidota</taxon>
        <taxon>Flavobacteriia</taxon>
        <taxon>Flavobacteriales</taxon>
        <taxon>Weeksellaceae</taxon>
        <taxon>Chryseobacterium group</taxon>
        <taxon>Chryseobacterium</taxon>
    </lineage>
</organism>
<dbReference type="SUPFAM" id="SSF90123">
    <property type="entry name" value="ABC transporter transmembrane region"/>
    <property type="match status" value="1"/>
</dbReference>
<evidence type="ECO:0000256" key="3">
    <source>
        <dbReference type="ARBA" id="ARBA00022741"/>
    </source>
</evidence>
<feature type="transmembrane region" description="Helical" evidence="8">
    <location>
        <begin position="209"/>
        <end position="229"/>
    </location>
</feature>
<dbReference type="InterPro" id="IPR003593">
    <property type="entry name" value="AAA+_ATPase"/>
</dbReference>
<dbReference type="Pfam" id="PF00664">
    <property type="entry name" value="ABC_membrane"/>
    <property type="match status" value="1"/>
</dbReference>
<dbReference type="GO" id="GO:0016887">
    <property type="term" value="F:ATP hydrolysis activity"/>
    <property type="evidence" value="ECO:0007669"/>
    <property type="project" value="InterPro"/>
</dbReference>
<evidence type="ECO:0000256" key="1">
    <source>
        <dbReference type="ARBA" id="ARBA00004651"/>
    </source>
</evidence>
<evidence type="ECO:0000256" key="5">
    <source>
        <dbReference type="ARBA" id="ARBA00022840"/>
    </source>
</evidence>
<name>A0A1M4Y196_9FLAO</name>
<dbReference type="STRING" id="1302685.SAMN05444408_10748"/>
<dbReference type="GO" id="GO:0005524">
    <property type="term" value="F:ATP binding"/>
    <property type="evidence" value="ECO:0007669"/>
    <property type="project" value="UniProtKB-KW"/>
</dbReference>
<dbReference type="SUPFAM" id="SSF52540">
    <property type="entry name" value="P-loop containing nucleoside triphosphate hydrolases"/>
    <property type="match status" value="1"/>
</dbReference>
<dbReference type="InterPro" id="IPR039421">
    <property type="entry name" value="Type_1_exporter"/>
</dbReference>
<feature type="transmembrane region" description="Helical" evidence="8">
    <location>
        <begin position="311"/>
        <end position="330"/>
    </location>
</feature>
<evidence type="ECO:0000256" key="8">
    <source>
        <dbReference type="SAM" id="Phobius"/>
    </source>
</evidence>
<evidence type="ECO:0000259" key="10">
    <source>
        <dbReference type="PROSITE" id="PS50929"/>
    </source>
</evidence>
<evidence type="ECO:0000256" key="7">
    <source>
        <dbReference type="ARBA" id="ARBA00023136"/>
    </source>
</evidence>
<dbReference type="InterPro" id="IPR011527">
    <property type="entry name" value="ABC1_TM_dom"/>
</dbReference>
<dbReference type="FunFam" id="3.40.50.300:FF:000218">
    <property type="entry name" value="Multidrug ABC transporter ATP-binding protein"/>
    <property type="match status" value="1"/>
</dbReference>
<dbReference type="InterPro" id="IPR005074">
    <property type="entry name" value="Peptidase_C39"/>
</dbReference>
<proteinExistence type="predicted"/>
<accession>A0A1M4Y196</accession>
<dbReference type="EMBL" id="FQVO01000007">
    <property type="protein sequence ID" value="SHE99252.1"/>
    <property type="molecule type" value="Genomic_DNA"/>
</dbReference>
<comment type="subcellular location">
    <subcellularLocation>
        <location evidence="1">Cell membrane</location>
        <topology evidence="1">Multi-pass membrane protein</topology>
    </subcellularLocation>
</comment>
<dbReference type="OrthoDB" id="9760358at2"/>
<dbReference type="SMART" id="SM00382">
    <property type="entry name" value="AAA"/>
    <property type="match status" value="1"/>
</dbReference>
<keyword evidence="5 12" id="KW-0067">ATP-binding</keyword>
<sequence>MFNNSFPFFFQIEQADCGATCLKTILKYYGKDCDTSYLRELTEVTRTGVSLADIHSAAQKLHFHSTPFRITVDNLKEDVHLPCILHWEQDHFVVLYKIKDDKFYISDPKFGKVILKHKEFLKLWQNNNKDGIGIQLIPKEEFLNLILPVQKDYVKNLAIFVKQNLVGQRQKIFWIVLLTLISTIISYILPQAIKEMFDSAYSKNSTNILISVFVFQLVLFLGQSIVNTVQNFVGIHFSSQVSIKMLNGLLNKVVKLPVSFFENKLYSDILQKIDDQNKIETLLTRQFIGAFFSLTLFICLEIRLFVYNKYIALGMLLFVVVSIFWISLFYDNRRKIDYYAFRLNSENKNQLVELITGMVSVKISNAHFFKIANWQETQKKIYDNRIKSLILENYQTNVISVLKQFVVLFITFLCTYWVIKGKLTIGEMISIGYIIGIISSQAEFFFNFFKTVQDAKLVYDRTLSIYSSKDENENLKKGNPVILDQDITISNMYYKYGGANQPYVLKNINLEIENSNIIAIVGESGSGKSTLMKLLLNFYTPTKGEINIGSEALFGIDHDWWRDNCGVVMQDSYIFSGSIGDNISMEGDSWDEERLIYACKLANIHSFIMNLPLKFNTKIGNSGSDLSGGQKQRILIARAVYKNPQFIFLDEATSALDAENEMIIHNNLNNFFRGKTVVIIAHRLSTVKNADKIITLKNGEVVEEGNHEELIFRRGEYYNLVKNQLELSK</sequence>
<feature type="domain" description="ABC transmembrane type-1" evidence="10">
    <location>
        <begin position="173"/>
        <end position="454"/>
    </location>
</feature>
<evidence type="ECO:0000256" key="6">
    <source>
        <dbReference type="ARBA" id="ARBA00022989"/>
    </source>
</evidence>
<dbReference type="Pfam" id="PF00005">
    <property type="entry name" value="ABC_tran"/>
    <property type="match status" value="1"/>
</dbReference>
<dbReference type="PROSITE" id="PS50990">
    <property type="entry name" value="PEPTIDASE_C39"/>
    <property type="match status" value="1"/>
</dbReference>
<dbReference type="RefSeq" id="WP_072884730.1">
    <property type="nucleotide sequence ID" value="NZ_FQVO01000007.1"/>
</dbReference>
<feature type="transmembrane region" description="Helical" evidence="8">
    <location>
        <begin position="172"/>
        <end position="189"/>
    </location>
</feature>
<evidence type="ECO:0000259" key="11">
    <source>
        <dbReference type="PROSITE" id="PS50990"/>
    </source>
</evidence>
<dbReference type="Gene3D" id="3.40.50.300">
    <property type="entry name" value="P-loop containing nucleotide triphosphate hydrolases"/>
    <property type="match status" value="1"/>
</dbReference>
<dbReference type="GO" id="GO:0006508">
    <property type="term" value="P:proteolysis"/>
    <property type="evidence" value="ECO:0007669"/>
    <property type="project" value="InterPro"/>
</dbReference>
<dbReference type="InterPro" id="IPR027417">
    <property type="entry name" value="P-loop_NTPase"/>
</dbReference>
<keyword evidence="2 8" id="KW-0812">Transmembrane</keyword>
<dbReference type="Gene3D" id="3.90.70.10">
    <property type="entry name" value="Cysteine proteinases"/>
    <property type="match status" value="1"/>
</dbReference>
<dbReference type="PROSITE" id="PS00211">
    <property type="entry name" value="ABC_TRANSPORTER_1"/>
    <property type="match status" value="1"/>
</dbReference>
<evidence type="ECO:0000256" key="4">
    <source>
        <dbReference type="ARBA" id="ARBA00022801"/>
    </source>
</evidence>
<evidence type="ECO:0000313" key="13">
    <source>
        <dbReference type="Proteomes" id="UP000184236"/>
    </source>
</evidence>
<dbReference type="AlphaFoldDB" id="A0A1M4Y196"/>
<dbReference type="PROSITE" id="PS50893">
    <property type="entry name" value="ABC_TRANSPORTER_2"/>
    <property type="match status" value="1"/>
</dbReference>
<feature type="transmembrane region" description="Helical" evidence="8">
    <location>
        <begin position="287"/>
        <end position="305"/>
    </location>
</feature>
<dbReference type="PANTHER" id="PTHR43394">
    <property type="entry name" value="ATP-DEPENDENT PERMEASE MDL1, MITOCHONDRIAL"/>
    <property type="match status" value="1"/>
</dbReference>
<reference evidence="13" key="1">
    <citation type="submission" date="2016-11" db="EMBL/GenBank/DDBJ databases">
        <authorList>
            <person name="Varghese N."/>
            <person name="Submissions S."/>
        </authorList>
    </citation>
    <scope>NUCLEOTIDE SEQUENCE [LARGE SCALE GENOMIC DNA]</scope>
    <source>
        <strain evidence="13">DSM 26898</strain>
    </source>
</reference>
<dbReference type="GO" id="GO:0005886">
    <property type="term" value="C:plasma membrane"/>
    <property type="evidence" value="ECO:0007669"/>
    <property type="project" value="UniProtKB-SubCell"/>
</dbReference>
<feature type="domain" description="Peptidase C39" evidence="11">
    <location>
        <begin position="11"/>
        <end position="131"/>
    </location>
</feature>
<protein>
    <submittedName>
        <fullName evidence="12">ATP-binding cassette, subfamily B</fullName>
    </submittedName>
</protein>
<dbReference type="Proteomes" id="UP000184236">
    <property type="component" value="Unassembled WGS sequence"/>
</dbReference>